<dbReference type="AlphaFoldDB" id="A0A1I5GFL8"/>
<dbReference type="InterPro" id="IPR000577">
    <property type="entry name" value="Carb_kinase_FGGY"/>
</dbReference>
<organism evidence="7 8">
    <name type="scientific">Pseudonocardia ammonioxydans</name>
    <dbReference type="NCBI Taxonomy" id="260086"/>
    <lineage>
        <taxon>Bacteria</taxon>
        <taxon>Bacillati</taxon>
        <taxon>Actinomycetota</taxon>
        <taxon>Actinomycetes</taxon>
        <taxon>Pseudonocardiales</taxon>
        <taxon>Pseudonocardiaceae</taxon>
        <taxon>Pseudonocardia</taxon>
    </lineage>
</organism>
<comment type="similarity">
    <text evidence="1">Belongs to the FGGY kinase family.</text>
</comment>
<protein>
    <submittedName>
        <fullName evidence="7">Xylulokinase</fullName>
    </submittedName>
</protein>
<dbReference type="GO" id="GO:0042732">
    <property type="term" value="P:D-xylose metabolic process"/>
    <property type="evidence" value="ECO:0007669"/>
    <property type="project" value="UniProtKB-KW"/>
</dbReference>
<keyword evidence="2" id="KW-0119">Carbohydrate metabolism</keyword>
<evidence type="ECO:0000259" key="6">
    <source>
        <dbReference type="Pfam" id="PF02782"/>
    </source>
</evidence>
<evidence type="ECO:0000256" key="4">
    <source>
        <dbReference type="ARBA" id="ARBA00022777"/>
    </source>
</evidence>
<keyword evidence="4 7" id="KW-0418">Kinase</keyword>
<keyword evidence="3" id="KW-0808">Transferase</keyword>
<name>A0A1I5GFL8_PSUAM</name>
<keyword evidence="2" id="KW-0859">Xylose metabolism</keyword>
<dbReference type="Gene3D" id="3.30.420.40">
    <property type="match status" value="2"/>
</dbReference>
<evidence type="ECO:0000256" key="2">
    <source>
        <dbReference type="ARBA" id="ARBA00022629"/>
    </source>
</evidence>
<evidence type="ECO:0000313" key="8">
    <source>
        <dbReference type="Proteomes" id="UP000199614"/>
    </source>
</evidence>
<evidence type="ECO:0000259" key="5">
    <source>
        <dbReference type="Pfam" id="PF00370"/>
    </source>
</evidence>
<feature type="domain" description="Carbohydrate kinase FGGY N-terminal" evidence="5">
    <location>
        <begin position="4"/>
        <end position="239"/>
    </location>
</feature>
<dbReference type="InterPro" id="IPR050406">
    <property type="entry name" value="FGGY_Carb_Kinase"/>
</dbReference>
<gene>
    <name evidence="7" type="ORF">SAMN05216207_104624</name>
</gene>
<feature type="domain" description="Carbohydrate kinase FGGY C-terminal" evidence="6">
    <location>
        <begin position="289"/>
        <end position="430"/>
    </location>
</feature>
<reference evidence="7 8" key="1">
    <citation type="submission" date="2016-10" db="EMBL/GenBank/DDBJ databases">
        <authorList>
            <person name="de Groot N.N."/>
        </authorList>
    </citation>
    <scope>NUCLEOTIDE SEQUENCE [LARGE SCALE GENOMIC DNA]</scope>
    <source>
        <strain evidence="7 8">CGMCC 4.1877</strain>
    </source>
</reference>
<sequence>MNLLGIDLGTTSVKAAVFAPDGTRLGGAARRHVTHRPAPGHAEQHADDWWDGVTGVLADLGAAGALHDLAGVGLCSQVNTHLVTDAAGAPLDPAITWQDGRCAAVAATLTDRLAPQDRARVRGGLGTVDASHPAARAAWLAAHRPQVWARTERLLAPKDWLVHRLTGTAVADPLSSVGLVGPDGTYPDWLDLLVPGLSDLLPPLADPATVAGHTTGAGGLPPGLPVAVGTMDAWSALLGGGVAAPGDAIDVAGTSEVLAMAAEPGGGAPGVVAFPPWRGLHVHAGPTQAGGDALTWAAAALGGTVPELLELAATAAPGAGGVLFLPQLAGERAPLWDPQLRGHWLGTTFGTGRAELARAVLEGVAHAARHVLGPVEEAAGRRASALAVCGGGANSDLWCQVKADVLGRPLRRTAERDAGVLGAALLAGLAVGAGASVGELVARMVRVEREFVPDPRVRAGLDDAHGRYRAAQQALAPLFRSPGAR</sequence>
<evidence type="ECO:0000256" key="3">
    <source>
        <dbReference type="ARBA" id="ARBA00022679"/>
    </source>
</evidence>
<evidence type="ECO:0000256" key="1">
    <source>
        <dbReference type="ARBA" id="ARBA00009156"/>
    </source>
</evidence>
<dbReference type="Pfam" id="PF00370">
    <property type="entry name" value="FGGY_N"/>
    <property type="match status" value="1"/>
</dbReference>
<accession>A0A1I5GFL8</accession>
<dbReference type="GO" id="GO:0016301">
    <property type="term" value="F:kinase activity"/>
    <property type="evidence" value="ECO:0007669"/>
    <property type="project" value="UniProtKB-KW"/>
</dbReference>
<dbReference type="InterPro" id="IPR043129">
    <property type="entry name" value="ATPase_NBD"/>
</dbReference>
<dbReference type="RefSeq" id="WP_177238762.1">
    <property type="nucleotide sequence ID" value="NZ_FOUY01000046.1"/>
</dbReference>
<dbReference type="PANTHER" id="PTHR43095">
    <property type="entry name" value="SUGAR KINASE"/>
    <property type="match status" value="1"/>
</dbReference>
<evidence type="ECO:0000313" key="7">
    <source>
        <dbReference type="EMBL" id="SFO34687.1"/>
    </source>
</evidence>
<dbReference type="Proteomes" id="UP000199614">
    <property type="component" value="Unassembled WGS sequence"/>
</dbReference>
<dbReference type="PANTHER" id="PTHR43095:SF5">
    <property type="entry name" value="XYLULOSE KINASE"/>
    <property type="match status" value="1"/>
</dbReference>
<dbReference type="PIRSF" id="PIRSF000538">
    <property type="entry name" value="GlpK"/>
    <property type="match status" value="1"/>
</dbReference>
<dbReference type="SUPFAM" id="SSF53067">
    <property type="entry name" value="Actin-like ATPase domain"/>
    <property type="match status" value="2"/>
</dbReference>
<dbReference type="STRING" id="260086.SAMN05216207_104624"/>
<proteinExistence type="inferred from homology"/>
<keyword evidence="8" id="KW-1185">Reference proteome</keyword>
<dbReference type="Pfam" id="PF02782">
    <property type="entry name" value="FGGY_C"/>
    <property type="match status" value="1"/>
</dbReference>
<dbReference type="EMBL" id="FOUY01000046">
    <property type="protein sequence ID" value="SFO34687.1"/>
    <property type="molecule type" value="Genomic_DNA"/>
</dbReference>
<dbReference type="InterPro" id="IPR018485">
    <property type="entry name" value="FGGY_C"/>
</dbReference>
<dbReference type="InterPro" id="IPR018484">
    <property type="entry name" value="FGGY_N"/>
</dbReference>